<feature type="binding site" evidence="10">
    <location>
        <position position="93"/>
    </location>
    <ligand>
        <name>L-glutamate</name>
        <dbReference type="ChEBI" id="CHEBI:29985"/>
    </ligand>
</feature>
<dbReference type="InterPro" id="IPR029055">
    <property type="entry name" value="Ntn_hydrolases_N"/>
</dbReference>
<evidence type="ECO:0000256" key="4">
    <source>
        <dbReference type="ARBA" id="ARBA00022679"/>
    </source>
</evidence>
<dbReference type="EC" id="3.4.19.13" evidence="11"/>
<evidence type="ECO:0000256" key="10">
    <source>
        <dbReference type="PIRSR" id="PIRSR600101-2"/>
    </source>
</evidence>
<dbReference type="Pfam" id="PF01019">
    <property type="entry name" value="G_glu_transpept"/>
    <property type="match status" value="1"/>
</dbReference>
<dbReference type="EMBL" id="CP003734">
    <property type="protein sequence ID" value="AFO46691.1"/>
    <property type="molecule type" value="Genomic_DNA"/>
</dbReference>
<feature type="binding site" evidence="10">
    <location>
        <position position="456"/>
    </location>
    <ligand>
        <name>L-glutamate</name>
        <dbReference type="ChEBI" id="CHEBI:29985"/>
    </ligand>
</feature>
<evidence type="ECO:0000256" key="8">
    <source>
        <dbReference type="ARBA" id="ARBA00047417"/>
    </source>
</evidence>
<dbReference type="KEGG" id="ppx:T1E_0833"/>
<evidence type="ECO:0000313" key="13">
    <source>
        <dbReference type="EMBL" id="AFO46691.1"/>
    </source>
</evidence>
<feature type="binding site" evidence="10">
    <location>
        <begin position="381"/>
        <end position="383"/>
    </location>
    <ligand>
        <name>L-glutamate</name>
        <dbReference type="ChEBI" id="CHEBI:29985"/>
    </ligand>
</feature>
<dbReference type="EC" id="2.3.2.2" evidence="11"/>
<dbReference type="PRINTS" id="PR01210">
    <property type="entry name" value="GGTRANSPTASE"/>
</dbReference>
<dbReference type="AlphaFoldDB" id="I7C0U0"/>
<dbReference type="PANTHER" id="PTHR43199:SF1">
    <property type="entry name" value="GLUTATHIONE HYDROLASE PROENZYME"/>
    <property type="match status" value="1"/>
</dbReference>
<dbReference type="PROSITE" id="PS00462">
    <property type="entry name" value="G_GLU_TRANSPEPTIDASE"/>
    <property type="match status" value="1"/>
</dbReference>
<evidence type="ECO:0000313" key="14">
    <source>
        <dbReference type="Proteomes" id="UP000006503"/>
    </source>
</evidence>
<dbReference type="PROSITE" id="PS51257">
    <property type="entry name" value="PROKAR_LIPOPROTEIN"/>
    <property type="match status" value="1"/>
</dbReference>
<gene>
    <name evidence="13" type="ordered locus">T1E_0833</name>
</gene>
<comment type="PTM">
    <text evidence="11">Cleaved by autocatalysis into a large and a small subunit.</text>
</comment>
<proteinExistence type="inferred from homology"/>
<reference evidence="14" key="1">
    <citation type="journal article" date="2013" name="Microb. Biotechnol.">
        <title>Metabolic potential of the organic-solvent tolerant Pseudomonas putida DOT-T1E deduced from its annotated genome.</title>
        <authorList>
            <person name="Udaondo Z."/>
            <person name="Molina L."/>
            <person name="Daniels C."/>
            <person name="Gomez M.J."/>
            <person name="Molina-Henares M.A."/>
            <person name="Matilla M.A."/>
            <person name="Roca A."/>
            <person name="Fernandez M."/>
            <person name="Duque E."/>
            <person name="Segura A."/>
            <person name="Ramos J.L."/>
        </authorList>
    </citation>
    <scope>NUCLEOTIDE SEQUENCE [LARGE SCALE GENOMIC DNA]</scope>
    <source>
        <strain evidence="14">DOT-T1E</strain>
    </source>
</reference>
<evidence type="ECO:0000256" key="5">
    <source>
        <dbReference type="ARBA" id="ARBA00022801"/>
    </source>
</evidence>
<dbReference type="InterPro" id="IPR043138">
    <property type="entry name" value="GGT_lsub"/>
</dbReference>
<dbReference type="Gene3D" id="1.10.246.130">
    <property type="match status" value="1"/>
</dbReference>
<evidence type="ECO:0000256" key="9">
    <source>
        <dbReference type="PIRSR" id="PIRSR600101-1"/>
    </source>
</evidence>
<keyword evidence="11" id="KW-0317">Glutathione biosynthesis</keyword>
<comment type="catalytic activity">
    <reaction evidence="8 11">
        <text>an N-terminal (5-L-glutamyl)-[peptide] + an alpha-amino acid = 5-L-glutamyl amino acid + an N-terminal L-alpha-aminoacyl-[peptide]</text>
        <dbReference type="Rhea" id="RHEA:23904"/>
        <dbReference type="Rhea" id="RHEA-COMP:9780"/>
        <dbReference type="Rhea" id="RHEA-COMP:9795"/>
        <dbReference type="ChEBI" id="CHEBI:77644"/>
        <dbReference type="ChEBI" id="CHEBI:78597"/>
        <dbReference type="ChEBI" id="CHEBI:78599"/>
        <dbReference type="ChEBI" id="CHEBI:78608"/>
        <dbReference type="EC" id="2.3.2.2"/>
    </reaction>
</comment>
<dbReference type="InterPro" id="IPR000101">
    <property type="entry name" value="GGT_peptidase"/>
</dbReference>
<evidence type="ECO:0000256" key="6">
    <source>
        <dbReference type="ARBA" id="ARBA00023145"/>
    </source>
</evidence>
<evidence type="ECO:0000256" key="3">
    <source>
        <dbReference type="ARBA" id="ARBA00009381"/>
    </source>
</evidence>
<dbReference type="InterPro" id="IPR055262">
    <property type="entry name" value="GGT_CS"/>
</dbReference>
<dbReference type="GO" id="GO:0036374">
    <property type="term" value="F:glutathione hydrolase activity"/>
    <property type="evidence" value="ECO:0007669"/>
    <property type="project" value="UniProtKB-UniRule"/>
</dbReference>
<dbReference type="RefSeq" id="WP_014859451.1">
    <property type="nucleotide sequence ID" value="NC_018220.1"/>
</dbReference>
<dbReference type="MEROPS" id="T03.001"/>
<dbReference type="InterPro" id="IPR043137">
    <property type="entry name" value="GGT_ssub_C"/>
</dbReference>
<keyword evidence="5 11" id="KW-0378">Hydrolase</keyword>
<feature type="binding site" evidence="10">
    <location>
        <position position="405"/>
    </location>
    <ligand>
        <name>L-glutamate</name>
        <dbReference type="ChEBI" id="CHEBI:29985"/>
    </ligand>
</feature>
<dbReference type="GO" id="GO:0006751">
    <property type="term" value="P:glutathione catabolic process"/>
    <property type="evidence" value="ECO:0007669"/>
    <property type="project" value="UniProtKB-UniRule"/>
</dbReference>
<keyword evidence="7 11" id="KW-0012">Acyltransferase</keyword>
<feature type="chain" id="PRO_5003708539" description="Glutathione hydrolase proenzyme" evidence="12">
    <location>
        <begin position="24"/>
        <end position="555"/>
    </location>
</feature>
<name>I7C0U0_PSEPT</name>
<evidence type="ECO:0000256" key="1">
    <source>
        <dbReference type="ARBA" id="ARBA00001049"/>
    </source>
</evidence>
<comment type="subunit">
    <text evidence="11">This enzyme consists of two polypeptide chains, which are synthesized in precursor form from a single polypeptide.</text>
</comment>
<dbReference type="PANTHER" id="PTHR43199">
    <property type="entry name" value="GLUTATHIONE HYDROLASE"/>
    <property type="match status" value="1"/>
</dbReference>
<feature type="binding site" evidence="10">
    <location>
        <begin position="434"/>
        <end position="435"/>
    </location>
    <ligand>
        <name>L-glutamate</name>
        <dbReference type="ChEBI" id="CHEBI:29985"/>
    </ligand>
</feature>
<feature type="active site" description="Nucleophile" evidence="9">
    <location>
        <position position="363"/>
    </location>
</feature>
<evidence type="ECO:0000256" key="2">
    <source>
        <dbReference type="ARBA" id="ARBA00001089"/>
    </source>
</evidence>
<dbReference type="NCBIfam" id="TIGR00066">
    <property type="entry name" value="g_glut_trans"/>
    <property type="match status" value="1"/>
</dbReference>
<keyword evidence="12" id="KW-0732">Signal</keyword>
<dbReference type="Proteomes" id="UP000006503">
    <property type="component" value="Chromosome"/>
</dbReference>
<dbReference type="Gene3D" id="3.60.20.40">
    <property type="match status" value="1"/>
</dbReference>
<comment type="pathway">
    <text evidence="11">Sulfur metabolism; glutathione metabolism.</text>
</comment>
<dbReference type="InterPro" id="IPR051792">
    <property type="entry name" value="GGT_bact"/>
</dbReference>
<keyword evidence="4 11" id="KW-0808">Transferase</keyword>
<protein>
    <recommendedName>
        <fullName evidence="11">Glutathione hydrolase proenzyme</fullName>
        <ecNumber evidence="11">2.3.2.2</ecNumber>
        <ecNumber evidence="11">3.4.19.13</ecNumber>
    </recommendedName>
    <component>
        <recommendedName>
            <fullName evidence="11">Glutathione hydrolase large chain</fullName>
        </recommendedName>
    </component>
    <component>
        <recommendedName>
            <fullName evidence="11">Glutathione hydrolase small chain</fullName>
        </recommendedName>
    </component>
</protein>
<feature type="signal peptide" evidence="12">
    <location>
        <begin position="1"/>
        <end position="23"/>
    </location>
</feature>
<dbReference type="PATRIC" id="fig|1196325.3.peg.837"/>
<dbReference type="SUPFAM" id="SSF56235">
    <property type="entry name" value="N-terminal nucleophile aminohydrolases (Ntn hydrolases)"/>
    <property type="match status" value="1"/>
</dbReference>
<dbReference type="GO" id="GO:0103068">
    <property type="term" value="F:leukotriene C4 gamma-glutamyl transferase activity"/>
    <property type="evidence" value="ECO:0007669"/>
    <property type="project" value="UniProtKB-EC"/>
</dbReference>
<sequence length="555" mass="59865">MRIVPFQYLALAASILSCSSVYAATLEGGAVAAPDQYGAQVAADILKKGGNAVDAAVATAFTLAVTYPEAGNIGGGGFMTLFVDGKPYFLDYREVAPKAATRNMYLDDKGEVIENLSLVGARAAGVPGTVMGLWEAHQKFGKLPWSELLTPAIGYAKNGFKVAEKQYQYRNDAQGMFKTATNFNDYFGNMKVGELFKQPEMAQTLERIADKGVSEFYQGKTADLLVAQMQADKGLITKDDLKDYKAVWREPMAVSWRGNVVYTAPPPSSGGVALAQLLGIKEDRAADFKGVVHNSAQYIHLLAEIEKRVFADRADYLGDPAFTKVPVDQLVAKDYLAKRAAQVNPKAISDTDKVKPGLEPHQTTHFSIVDKQGNAVSNTYTLNLDYGSGVVVKGAGFLLNDEMDDFSAKPGAANAFGVVGGDANAIEPGKRMLSSMSPSLMTRDGKVELVIGTPGGSRIFTSIFQVMNNLYDYGMPLDKAVAAQRVHHQLLPKDTIYFDSYAPLTGPVADELKKMGYVLEDQGWEMGDIQAIRVDGAKLETASDPRGRGVGMIVK</sequence>
<evidence type="ECO:0000256" key="12">
    <source>
        <dbReference type="SAM" id="SignalP"/>
    </source>
</evidence>
<keyword evidence="6 11" id="KW-0865">Zymogen</keyword>
<dbReference type="UniPathway" id="UPA00204"/>
<comment type="similarity">
    <text evidence="3 11">Belongs to the gamma-glutamyltransferase family.</text>
</comment>
<organism evidence="13 14">
    <name type="scientific">Pseudomonas putida (strain DOT-T1E)</name>
    <dbReference type="NCBI Taxonomy" id="1196325"/>
    <lineage>
        <taxon>Bacteria</taxon>
        <taxon>Pseudomonadati</taxon>
        <taxon>Pseudomonadota</taxon>
        <taxon>Gammaproteobacteria</taxon>
        <taxon>Pseudomonadales</taxon>
        <taxon>Pseudomonadaceae</taxon>
        <taxon>Pseudomonas</taxon>
    </lineage>
</organism>
<dbReference type="GO" id="GO:0006750">
    <property type="term" value="P:glutathione biosynthetic process"/>
    <property type="evidence" value="ECO:0007669"/>
    <property type="project" value="UniProtKB-KW"/>
</dbReference>
<comment type="catalytic activity">
    <reaction evidence="1 11">
        <text>an S-substituted glutathione + H2O = an S-substituted L-cysteinylglycine + L-glutamate</text>
        <dbReference type="Rhea" id="RHEA:59468"/>
        <dbReference type="ChEBI" id="CHEBI:15377"/>
        <dbReference type="ChEBI" id="CHEBI:29985"/>
        <dbReference type="ChEBI" id="CHEBI:90779"/>
        <dbReference type="ChEBI" id="CHEBI:143103"/>
        <dbReference type="EC" id="3.4.19.13"/>
    </reaction>
</comment>
<accession>I7C0U0</accession>
<evidence type="ECO:0000256" key="11">
    <source>
        <dbReference type="RuleBase" id="RU368036"/>
    </source>
</evidence>
<dbReference type="HOGENOM" id="CLU_014813_0_3_6"/>
<evidence type="ECO:0000256" key="7">
    <source>
        <dbReference type="ARBA" id="ARBA00023315"/>
    </source>
</evidence>
<comment type="catalytic activity">
    <reaction evidence="2 11">
        <text>glutathione + H2O = L-cysteinylglycine + L-glutamate</text>
        <dbReference type="Rhea" id="RHEA:28807"/>
        <dbReference type="ChEBI" id="CHEBI:15377"/>
        <dbReference type="ChEBI" id="CHEBI:29985"/>
        <dbReference type="ChEBI" id="CHEBI:57925"/>
        <dbReference type="ChEBI" id="CHEBI:61694"/>
        <dbReference type="EC" id="3.4.19.13"/>
    </reaction>
</comment>